<evidence type="ECO:0000256" key="13">
    <source>
        <dbReference type="ARBA" id="ARBA00031543"/>
    </source>
</evidence>
<sequence length="568" mass="64538">MSTLYQTAREAVHFINEVLPLKFFLALACGVWYLFIIGVQSLGVFKLYRHYLTIPKAAISPTLEIDHVPNVTILRPVKGNEPFLYDCLAATFWQNYPREKLAVYFCVSDANDPAIPILRQLLHNFSGFNARIFIEEDDLVFDSKDSEKPKLGPNPKIRNLRRGYSEAKSDIIWILDCNVWVAPGVTGRMVDKLYGFAANGTSNVPYKLVHQLPLIVDTVETPLSSKTGTSSIVIGSESKNGSCSTNSNHKTNSSRIQPDAPMSLDFENFGGRLEEAFMGSSHAKFYTAINTVSVAPCIVGKSNMFRKSHLNYLTRHDVHSNGLEKFSHYICEDHIIGDVIWKKKVPEEKSGQKFHRHGLVVGDLAIQPIAGMSISNYISRRVRWLRARKWTVLLATLVEPGVEPLLCSVHGAYALTSLPWAQKYLGIPPTSLGFLVVWAFSVSTWMLLDTITFYKLHSGRTIEFDAHTPSFVYEQLLNRASNRRPMTQWILAWIGREILALPIWIRACLCGNTVVWRGKKYRINYNMTMTEELIHPPQKRKLDRDTDRDTRTSEVETMNNLPHKYRTD</sequence>
<evidence type="ECO:0000256" key="1">
    <source>
        <dbReference type="ARBA" id="ARBA00004141"/>
    </source>
</evidence>
<dbReference type="InterPro" id="IPR025993">
    <property type="entry name" value="Ceramide_glucosylTrfase"/>
</dbReference>
<evidence type="ECO:0000256" key="9">
    <source>
        <dbReference type="ARBA" id="ARBA00022692"/>
    </source>
</evidence>
<dbReference type="InterPro" id="IPR029044">
    <property type="entry name" value="Nucleotide-diphossugar_trans"/>
</dbReference>
<reference evidence="17 18" key="1">
    <citation type="journal article" date="2018" name="BMC Genomics">
        <title>Comparative genome analyses reveal sequence features reflecting distinct modes of host-adaptation between dicot and monocot powdery mildew.</title>
        <authorList>
            <person name="Wu Y."/>
            <person name="Ma X."/>
            <person name="Pan Z."/>
            <person name="Kale S.D."/>
            <person name="Song Y."/>
            <person name="King H."/>
            <person name="Zhang Q."/>
            <person name="Presley C."/>
            <person name="Deng X."/>
            <person name="Wei C.I."/>
            <person name="Xiao S."/>
        </authorList>
    </citation>
    <scope>NUCLEOTIDE SEQUENCE [LARGE SCALE GENOMIC DNA]</scope>
    <source>
        <strain evidence="17">UMSG1</strain>
    </source>
</reference>
<dbReference type="EMBL" id="MCBS01024541">
    <property type="protein sequence ID" value="RKF73218.1"/>
    <property type="molecule type" value="Genomic_DNA"/>
</dbReference>
<dbReference type="GO" id="GO:0008120">
    <property type="term" value="F:ceramide glucosyltransferase activity"/>
    <property type="evidence" value="ECO:0007669"/>
    <property type="project" value="UniProtKB-EC"/>
</dbReference>
<feature type="region of interest" description="Disordered" evidence="15">
    <location>
        <begin position="237"/>
        <end position="257"/>
    </location>
</feature>
<evidence type="ECO:0000256" key="6">
    <source>
        <dbReference type="ARBA" id="ARBA00019988"/>
    </source>
</evidence>
<evidence type="ECO:0000256" key="3">
    <source>
        <dbReference type="ARBA" id="ARBA00004991"/>
    </source>
</evidence>
<dbReference type="Proteomes" id="UP000285326">
    <property type="component" value="Unassembled WGS sequence"/>
</dbReference>
<evidence type="ECO:0000256" key="16">
    <source>
        <dbReference type="SAM" id="Phobius"/>
    </source>
</evidence>
<protein>
    <recommendedName>
        <fullName evidence="6">Ceramide glucosyltransferase</fullName>
        <ecNumber evidence="5">2.4.1.80</ecNumber>
    </recommendedName>
    <alternativeName>
        <fullName evidence="13">Glucosylceramide synthase</fullName>
    </alternativeName>
    <alternativeName>
        <fullName evidence="14">UDP-glucose ceramide glucosyltransferase</fullName>
    </alternativeName>
    <alternativeName>
        <fullName evidence="12">UDP-glucose:N-acylsphingosine D-glucosyltransferase</fullName>
    </alternativeName>
</protein>
<feature type="region of interest" description="Disordered" evidence="15">
    <location>
        <begin position="536"/>
        <end position="568"/>
    </location>
</feature>
<dbReference type="PANTHER" id="PTHR12726:SF0">
    <property type="entry name" value="CERAMIDE GLUCOSYLTRANSFERASE"/>
    <property type="match status" value="1"/>
</dbReference>
<feature type="transmembrane region" description="Helical" evidence="16">
    <location>
        <begin position="23"/>
        <end position="45"/>
    </location>
</feature>
<comment type="pathway">
    <text evidence="2">Lipid metabolism; sphingolipid metabolism.</text>
</comment>
<dbReference type="PANTHER" id="PTHR12726">
    <property type="entry name" value="CERAMIDE GLUCOSYLTRANSFERASE"/>
    <property type="match status" value="1"/>
</dbReference>
<evidence type="ECO:0000256" key="5">
    <source>
        <dbReference type="ARBA" id="ARBA00012699"/>
    </source>
</evidence>
<keyword evidence="10 16" id="KW-1133">Transmembrane helix</keyword>
<feature type="compositionally biased region" description="Polar residues" evidence="15">
    <location>
        <begin position="237"/>
        <end position="256"/>
    </location>
</feature>
<dbReference type="SUPFAM" id="SSF53448">
    <property type="entry name" value="Nucleotide-diphospho-sugar transferases"/>
    <property type="match status" value="1"/>
</dbReference>
<evidence type="ECO:0000256" key="8">
    <source>
        <dbReference type="ARBA" id="ARBA00022679"/>
    </source>
</evidence>
<feature type="compositionally biased region" description="Basic and acidic residues" evidence="15">
    <location>
        <begin position="540"/>
        <end position="554"/>
    </location>
</feature>
<evidence type="ECO:0000256" key="4">
    <source>
        <dbReference type="ARBA" id="ARBA00006739"/>
    </source>
</evidence>
<name>A0A420IF94_9PEZI</name>
<keyword evidence="11 16" id="KW-0472">Membrane</keyword>
<dbReference type="GO" id="GO:0006679">
    <property type="term" value="P:glucosylceramide biosynthetic process"/>
    <property type="evidence" value="ECO:0007669"/>
    <property type="project" value="TreeGrafter"/>
</dbReference>
<evidence type="ECO:0000256" key="7">
    <source>
        <dbReference type="ARBA" id="ARBA00022676"/>
    </source>
</evidence>
<dbReference type="GO" id="GO:0016020">
    <property type="term" value="C:membrane"/>
    <property type="evidence" value="ECO:0007669"/>
    <property type="project" value="UniProtKB-SubCell"/>
</dbReference>
<comment type="pathway">
    <text evidence="3">Sphingolipid metabolism.</text>
</comment>
<evidence type="ECO:0000313" key="18">
    <source>
        <dbReference type="Proteomes" id="UP000285326"/>
    </source>
</evidence>
<keyword evidence="7" id="KW-0328">Glycosyltransferase</keyword>
<comment type="similarity">
    <text evidence="4">Belongs to the glycosyltransferase 2 family.</text>
</comment>
<keyword evidence="9 16" id="KW-0812">Transmembrane</keyword>
<dbReference type="Gene3D" id="3.90.550.10">
    <property type="entry name" value="Spore Coat Polysaccharide Biosynthesis Protein SpsA, Chain A"/>
    <property type="match status" value="1"/>
</dbReference>
<dbReference type="UniPathway" id="UPA00222"/>
<evidence type="ECO:0000256" key="11">
    <source>
        <dbReference type="ARBA" id="ARBA00023136"/>
    </source>
</evidence>
<evidence type="ECO:0000256" key="12">
    <source>
        <dbReference type="ARBA" id="ARBA00031017"/>
    </source>
</evidence>
<evidence type="ECO:0000256" key="14">
    <source>
        <dbReference type="ARBA" id="ARBA00032575"/>
    </source>
</evidence>
<accession>A0A420IF94</accession>
<gene>
    <name evidence="17" type="ORF">GcM1_245123</name>
</gene>
<evidence type="ECO:0000256" key="10">
    <source>
        <dbReference type="ARBA" id="ARBA00022989"/>
    </source>
</evidence>
<evidence type="ECO:0000256" key="15">
    <source>
        <dbReference type="SAM" id="MobiDB-lite"/>
    </source>
</evidence>
<evidence type="ECO:0000256" key="2">
    <source>
        <dbReference type="ARBA" id="ARBA00004760"/>
    </source>
</evidence>
<dbReference type="Pfam" id="PF13506">
    <property type="entry name" value="Glyco_transf_21"/>
    <property type="match status" value="2"/>
</dbReference>
<evidence type="ECO:0000313" key="17">
    <source>
        <dbReference type="EMBL" id="RKF73218.1"/>
    </source>
</evidence>
<dbReference type="AlphaFoldDB" id="A0A420IF94"/>
<keyword evidence="8 17" id="KW-0808">Transferase</keyword>
<organism evidence="17 18">
    <name type="scientific">Golovinomyces cichoracearum</name>
    <dbReference type="NCBI Taxonomy" id="62708"/>
    <lineage>
        <taxon>Eukaryota</taxon>
        <taxon>Fungi</taxon>
        <taxon>Dikarya</taxon>
        <taxon>Ascomycota</taxon>
        <taxon>Pezizomycotina</taxon>
        <taxon>Leotiomycetes</taxon>
        <taxon>Erysiphales</taxon>
        <taxon>Erysiphaceae</taxon>
        <taxon>Golovinomyces</taxon>
    </lineage>
</organism>
<dbReference type="EC" id="2.4.1.80" evidence="5"/>
<comment type="caution">
    <text evidence="17">The sequence shown here is derived from an EMBL/GenBank/DDBJ whole genome shotgun (WGS) entry which is preliminary data.</text>
</comment>
<comment type="subcellular location">
    <subcellularLocation>
        <location evidence="1">Membrane</location>
        <topology evidence="1">Multi-pass membrane protein</topology>
    </subcellularLocation>
</comment>
<proteinExistence type="inferred from homology"/>